<dbReference type="FunCoup" id="D8U3S7">
    <property type="interactions" value="544"/>
</dbReference>
<dbReference type="InParanoid" id="D8U3S7"/>
<protein>
    <recommendedName>
        <fullName evidence="1">TPM domain-containing protein</fullName>
    </recommendedName>
</protein>
<name>D8U3S7_VOLCA</name>
<accession>D8U3S7</accession>
<dbReference type="InterPro" id="IPR007621">
    <property type="entry name" value="TPM_dom"/>
</dbReference>
<dbReference type="Pfam" id="PF04536">
    <property type="entry name" value="TPM_phosphatase"/>
    <property type="match status" value="1"/>
</dbReference>
<evidence type="ECO:0000259" key="1">
    <source>
        <dbReference type="Pfam" id="PF04536"/>
    </source>
</evidence>
<dbReference type="eggNOG" id="ENOG502QVHQ">
    <property type="taxonomic scope" value="Eukaryota"/>
</dbReference>
<organism evidence="3">
    <name type="scientific">Volvox carteri f. nagariensis</name>
    <dbReference type="NCBI Taxonomy" id="3068"/>
    <lineage>
        <taxon>Eukaryota</taxon>
        <taxon>Viridiplantae</taxon>
        <taxon>Chlorophyta</taxon>
        <taxon>core chlorophytes</taxon>
        <taxon>Chlorophyceae</taxon>
        <taxon>CS clade</taxon>
        <taxon>Chlamydomonadales</taxon>
        <taxon>Volvocaceae</taxon>
        <taxon>Volvox</taxon>
    </lineage>
</organism>
<dbReference type="Gene3D" id="3.10.310.50">
    <property type="match status" value="1"/>
</dbReference>
<dbReference type="KEGG" id="vcn:VOLCADRAFT_105868"/>
<dbReference type="STRING" id="3068.D8U3S7"/>
<evidence type="ECO:0000313" key="3">
    <source>
        <dbReference type="Proteomes" id="UP000001058"/>
    </source>
</evidence>
<proteinExistence type="predicted"/>
<dbReference type="RefSeq" id="XP_002953353.1">
    <property type="nucleotide sequence ID" value="XM_002953307.1"/>
</dbReference>
<dbReference type="OrthoDB" id="417797at2759"/>
<gene>
    <name evidence="2" type="ORF">VOLCADRAFT_105868</name>
</gene>
<feature type="domain" description="TPM" evidence="1">
    <location>
        <begin position="145"/>
        <end position="242"/>
    </location>
</feature>
<dbReference type="Proteomes" id="UP000001058">
    <property type="component" value="Unassembled WGS sequence"/>
</dbReference>
<dbReference type="AlphaFoldDB" id="D8U3S7"/>
<dbReference type="EMBL" id="GL378356">
    <property type="protein sequence ID" value="EFJ45663.1"/>
    <property type="molecule type" value="Genomic_DNA"/>
</dbReference>
<evidence type="ECO:0000313" key="2">
    <source>
        <dbReference type="EMBL" id="EFJ45663.1"/>
    </source>
</evidence>
<dbReference type="PANTHER" id="PTHR35514">
    <property type="entry name" value="THYLAKOID LUMENAL 15.0 KDA PROTEIN 2, CHLOROPLASTIC"/>
    <property type="match status" value="1"/>
</dbReference>
<keyword evidence="3" id="KW-1185">Reference proteome</keyword>
<sequence>MTGYKSIGDGGRQEGITAIAEARAAGVTSLASIAFVAINSVFAVCVRTGCHAEIDAPLLMSPATSYKFHTIAKLAAPLRTVRCSAINCKNGPTESKVDVLCVSRHVVHAAIAGLATLSVLTSAAHARPQGVNRPELLPRGEPTAVIDVAGFLTPSEERRIAAEVAALEKDTGFKLRVLAQNYPETPGLAIREYWGVDDNTVVFVADPTFGDILNFNVGAGVDLEVPRSFWTRLAGKYGNKFYWQENGEAASILNAVSAIDTCLREEPGKFKCSTVQGEFGEKASSGPFGKAFSQ</sequence>
<dbReference type="GeneID" id="9622288"/>
<reference evidence="2 3" key="1">
    <citation type="journal article" date="2010" name="Science">
        <title>Genomic analysis of organismal complexity in the multicellular green alga Volvox carteri.</title>
        <authorList>
            <person name="Prochnik S.E."/>
            <person name="Umen J."/>
            <person name="Nedelcu A.M."/>
            <person name="Hallmann A."/>
            <person name="Miller S.M."/>
            <person name="Nishii I."/>
            <person name="Ferris P."/>
            <person name="Kuo A."/>
            <person name="Mitros T."/>
            <person name="Fritz-Laylin L.K."/>
            <person name="Hellsten U."/>
            <person name="Chapman J."/>
            <person name="Simakov O."/>
            <person name="Rensing S.A."/>
            <person name="Terry A."/>
            <person name="Pangilinan J."/>
            <person name="Kapitonov V."/>
            <person name="Jurka J."/>
            <person name="Salamov A."/>
            <person name="Shapiro H."/>
            <person name="Schmutz J."/>
            <person name="Grimwood J."/>
            <person name="Lindquist E."/>
            <person name="Lucas S."/>
            <person name="Grigoriev I.V."/>
            <person name="Schmitt R."/>
            <person name="Kirk D."/>
            <person name="Rokhsar D.S."/>
        </authorList>
    </citation>
    <scope>NUCLEOTIDE SEQUENCE [LARGE SCALE GENOMIC DNA]</scope>
    <source>
        <strain evidence="3">f. Nagariensis / Eve</strain>
    </source>
</reference>
<dbReference type="PANTHER" id="PTHR35514:SF1">
    <property type="entry name" value="THYLAKOID LUMENAL 15.0 KDA PROTEIN 2, CHLOROPLASTIC"/>
    <property type="match status" value="1"/>
</dbReference>